<evidence type="ECO:0000313" key="2">
    <source>
        <dbReference type="EMBL" id="TWT23118.1"/>
    </source>
</evidence>
<dbReference type="SUPFAM" id="SSF103025">
    <property type="entry name" value="Folate-binding domain"/>
    <property type="match status" value="1"/>
</dbReference>
<keyword evidence="3" id="KW-1185">Reference proteome</keyword>
<gene>
    <name evidence="2" type="ORF">FQY83_00225</name>
</gene>
<protein>
    <submittedName>
        <fullName evidence="2">Folate-binding protein YgfZ</fullName>
    </submittedName>
</protein>
<dbReference type="AlphaFoldDB" id="A0A5C5UAY0"/>
<keyword evidence="1" id="KW-0809">Transit peptide</keyword>
<evidence type="ECO:0000313" key="3">
    <source>
        <dbReference type="Proteomes" id="UP000319980"/>
    </source>
</evidence>
<dbReference type="InterPro" id="IPR045179">
    <property type="entry name" value="YgfZ/GcvT"/>
</dbReference>
<sequence length="294" mass="30673">MSDKPTATNGEYFTIPGWAVVALRGEDASRFAQAQFMGDVAALAPGQWQWNGWLTPKGRVIALFALLRLDETSLLLLLADADPGDFAAALSRFVFRSKVKVTHEAAAHVAGAFRAPDAARGAAVAGTGADSGLALDFSAAGSARTLRIGPESAAQDPGSAARWRACDLAHGLPRLDPAQREQWTPQQLSLDRLRAYSVKKGCYPGQEIVARTHFLGQAKRGLVRLQGAAVGELDEVMAGAPPGGGVASVRPIGQIVCAAGDEALAVMPLDAGDGPFSSGGQPCRRLPLLDGLAR</sequence>
<dbReference type="OrthoDB" id="9796287at2"/>
<proteinExistence type="predicted"/>
<dbReference type="PANTHER" id="PTHR22602:SF0">
    <property type="entry name" value="TRANSFERASE CAF17, MITOCHONDRIAL-RELATED"/>
    <property type="match status" value="1"/>
</dbReference>
<dbReference type="Gene3D" id="3.30.1360.120">
    <property type="entry name" value="Probable tRNA modification gtpase trme, domain 1"/>
    <property type="match status" value="1"/>
</dbReference>
<dbReference type="PANTHER" id="PTHR22602">
    <property type="entry name" value="TRANSFERASE CAF17, MITOCHONDRIAL-RELATED"/>
    <property type="match status" value="1"/>
</dbReference>
<organism evidence="2 3">
    <name type="scientific">Luteimonas marina</name>
    <dbReference type="NCBI Taxonomy" id="488485"/>
    <lineage>
        <taxon>Bacteria</taxon>
        <taxon>Pseudomonadati</taxon>
        <taxon>Pseudomonadota</taxon>
        <taxon>Gammaproteobacteria</taxon>
        <taxon>Lysobacterales</taxon>
        <taxon>Lysobacteraceae</taxon>
        <taxon>Luteimonas</taxon>
    </lineage>
</organism>
<name>A0A5C5UAY0_9GAMM</name>
<dbReference type="RefSeq" id="WP_146383998.1">
    <property type="nucleotide sequence ID" value="NZ_VOHK01000001.1"/>
</dbReference>
<dbReference type="GO" id="GO:0016226">
    <property type="term" value="P:iron-sulfur cluster assembly"/>
    <property type="evidence" value="ECO:0007669"/>
    <property type="project" value="TreeGrafter"/>
</dbReference>
<dbReference type="InterPro" id="IPR027266">
    <property type="entry name" value="TrmE/GcvT-like"/>
</dbReference>
<dbReference type="Gene3D" id="2.40.30.160">
    <property type="match status" value="1"/>
</dbReference>
<evidence type="ECO:0000256" key="1">
    <source>
        <dbReference type="ARBA" id="ARBA00022946"/>
    </source>
</evidence>
<reference evidence="2 3" key="1">
    <citation type="journal article" date="2008" name="Int. J. Syst. Evol. Microbiol.">
        <title>Luteimonas marina sp. nov., isolated from seawater.</title>
        <authorList>
            <person name="Baik K.S."/>
            <person name="Park S.C."/>
            <person name="Kim M.S."/>
            <person name="Kim E.M."/>
            <person name="Park C."/>
            <person name="Chun J."/>
            <person name="Seong C.N."/>
        </authorList>
    </citation>
    <scope>NUCLEOTIDE SEQUENCE [LARGE SCALE GENOMIC DNA]</scope>
    <source>
        <strain evidence="2 3">FR1330</strain>
    </source>
</reference>
<dbReference type="InterPro" id="IPR017703">
    <property type="entry name" value="YgfZ/GCV_T_CS"/>
</dbReference>
<comment type="caution">
    <text evidence="2">The sequence shown here is derived from an EMBL/GenBank/DDBJ whole genome shotgun (WGS) entry which is preliminary data.</text>
</comment>
<dbReference type="NCBIfam" id="TIGR03317">
    <property type="entry name" value="ygfZ_signature"/>
    <property type="match status" value="1"/>
</dbReference>
<dbReference type="EMBL" id="VOHK01000001">
    <property type="protein sequence ID" value="TWT23118.1"/>
    <property type="molecule type" value="Genomic_DNA"/>
</dbReference>
<accession>A0A5C5UAY0</accession>
<dbReference type="Proteomes" id="UP000319980">
    <property type="component" value="Unassembled WGS sequence"/>
</dbReference>